<dbReference type="EMBL" id="CR555306">
    <property type="protein sequence ID" value="CAI07133.1"/>
    <property type="molecule type" value="Genomic_DNA"/>
</dbReference>
<protein>
    <submittedName>
        <fullName evidence="1">Uncharacterized protein</fullName>
    </submittedName>
</protein>
<reference evidence="1 2" key="1">
    <citation type="journal article" date="2005" name="Arch. Microbiol.">
        <title>The genome sequence of an anaerobic aromatic-degrading denitrifying bacterium, strain EbN1.</title>
        <authorList>
            <person name="Rabus R."/>
            <person name="Kube M."/>
            <person name="Heider J."/>
            <person name="Beck A."/>
            <person name="Heitmann K."/>
            <person name="Widdel F."/>
            <person name="Reinhardt R."/>
        </authorList>
    </citation>
    <scope>NUCLEOTIDE SEQUENCE [LARGE SCALE GENOMIC DNA]</scope>
    <source>
        <strain evidence="1 2">EbN1</strain>
    </source>
</reference>
<organism evidence="1 2">
    <name type="scientific">Aromatoleum aromaticum (strain DSM 19018 / LMG 30748 / EbN1)</name>
    <name type="common">Azoarcus sp. (strain EbN1)</name>
    <dbReference type="NCBI Taxonomy" id="76114"/>
    <lineage>
        <taxon>Bacteria</taxon>
        <taxon>Pseudomonadati</taxon>
        <taxon>Pseudomonadota</taxon>
        <taxon>Betaproteobacteria</taxon>
        <taxon>Rhodocyclales</taxon>
        <taxon>Rhodocyclaceae</taxon>
        <taxon>Aromatoleum</taxon>
    </lineage>
</organism>
<accession>Q5P6C8</accession>
<proteinExistence type="predicted"/>
<sequence length="69" mass="7429">MMLPFQRIEMALRMRRAVLPGRHQRAVAERGHRRQAIVGPATEARAGAAAAGFVGGVHAARMAARGRAQ</sequence>
<dbReference type="AlphaFoldDB" id="Q5P6C8"/>
<keyword evidence="2" id="KW-1185">Reference proteome</keyword>
<gene>
    <name evidence="1" type="ORF">ebA1857</name>
</gene>
<dbReference type="Proteomes" id="UP000006552">
    <property type="component" value="Chromosome"/>
</dbReference>
<dbReference type="STRING" id="76114.ebA1857"/>
<dbReference type="HOGENOM" id="CLU_2766876_0_0_4"/>
<evidence type="ECO:0000313" key="1">
    <source>
        <dbReference type="EMBL" id="CAI07133.1"/>
    </source>
</evidence>
<evidence type="ECO:0000313" key="2">
    <source>
        <dbReference type="Proteomes" id="UP000006552"/>
    </source>
</evidence>
<name>Q5P6C8_AROAE</name>
<dbReference type="KEGG" id="eba:ebA1857"/>